<keyword evidence="2" id="KW-0472">Membrane</keyword>
<dbReference type="EMBL" id="JAUCMV010000005">
    <property type="protein sequence ID" value="KAK0396668.1"/>
    <property type="molecule type" value="Genomic_DNA"/>
</dbReference>
<feature type="chain" id="PRO_5041246834" evidence="3">
    <location>
        <begin position="23"/>
        <end position="445"/>
    </location>
</feature>
<sequence length="445" mass="48670">MVMAGVFHPYFLAALFASFCNAQIGYNPYAGQHPYNQQQPNNQQNHPQQPQQFYYPNQGFGSPQGGVQPISGTHNVIAVKPKTGVVNKPVRTTQDNSTSSAAVTVQLVSYTNTKLGLPDNGTCKCPAVNAKICGREMNRCQFSFHIILSAKDQSVSFISSEIYPIPDNGVLSTGEWSAVHNLTMTSKPQSIDVIVQYNGIGFHAQNSSIFYLSRMVVVDTFVALTANYIPVTGNSQPVAASQTLTGGLIQSSLGLRYSVKCNGNYKGKNCDLLCDPPVNSSTQVLCRHGQQAFMCTLDPVMQQVSSCQPCVNGVDKTTNTCRSAGYTDQTCNPGVSPAFRTWTIVLGCLLGIAVVFIILLIVFYVIVRNQNERQGTYRRTQPYQPPSHPLLPESKDDEWERSRPNPPAAIGRPSHTDPEISRSSDQSESVRNINGVRSPRREVAV</sequence>
<proteinExistence type="predicted"/>
<feature type="region of interest" description="Disordered" evidence="1">
    <location>
        <begin position="376"/>
        <end position="445"/>
    </location>
</feature>
<feature type="compositionally biased region" description="Low complexity" evidence="1">
    <location>
        <begin position="32"/>
        <end position="58"/>
    </location>
</feature>
<feature type="region of interest" description="Disordered" evidence="1">
    <location>
        <begin position="31"/>
        <end position="58"/>
    </location>
</feature>
<accession>A0AA39GZY3</accession>
<dbReference type="Proteomes" id="UP001175271">
    <property type="component" value="Unassembled WGS sequence"/>
</dbReference>
<feature type="signal peptide" evidence="3">
    <location>
        <begin position="1"/>
        <end position="22"/>
    </location>
</feature>
<feature type="transmembrane region" description="Helical" evidence="2">
    <location>
        <begin position="342"/>
        <end position="367"/>
    </location>
</feature>
<dbReference type="AlphaFoldDB" id="A0AA39GZY3"/>
<comment type="caution">
    <text evidence="4">The sequence shown here is derived from an EMBL/GenBank/DDBJ whole genome shotgun (WGS) entry which is preliminary data.</text>
</comment>
<evidence type="ECO:0000256" key="1">
    <source>
        <dbReference type="SAM" id="MobiDB-lite"/>
    </source>
</evidence>
<evidence type="ECO:0000256" key="3">
    <source>
        <dbReference type="SAM" id="SignalP"/>
    </source>
</evidence>
<keyword evidence="2" id="KW-0812">Transmembrane</keyword>
<feature type="compositionally biased region" description="Polar residues" evidence="1">
    <location>
        <begin position="423"/>
        <end position="432"/>
    </location>
</feature>
<reference evidence="4" key="1">
    <citation type="submission" date="2023-06" db="EMBL/GenBank/DDBJ databases">
        <title>Genomic analysis of the entomopathogenic nematode Steinernema hermaphroditum.</title>
        <authorList>
            <person name="Schwarz E.M."/>
            <person name="Heppert J.K."/>
            <person name="Baniya A."/>
            <person name="Schwartz H.T."/>
            <person name="Tan C.-H."/>
            <person name="Antoshechkin I."/>
            <person name="Sternberg P.W."/>
            <person name="Goodrich-Blair H."/>
            <person name="Dillman A.R."/>
        </authorList>
    </citation>
    <scope>NUCLEOTIDE SEQUENCE</scope>
    <source>
        <strain evidence="4">PS9179</strain>
        <tissue evidence="4">Whole animal</tissue>
    </source>
</reference>
<evidence type="ECO:0000313" key="4">
    <source>
        <dbReference type="EMBL" id="KAK0396668.1"/>
    </source>
</evidence>
<organism evidence="4 5">
    <name type="scientific">Steinernema hermaphroditum</name>
    <dbReference type="NCBI Taxonomy" id="289476"/>
    <lineage>
        <taxon>Eukaryota</taxon>
        <taxon>Metazoa</taxon>
        <taxon>Ecdysozoa</taxon>
        <taxon>Nematoda</taxon>
        <taxon>Chromadorea</taxon>
        <taxon>Rhabditida</taxon>
        <taxon>Tylenchina</taxon>
        <taxon>Panagrolaimomorpha</taxon>
        <taxon>Strongyloidoidea</taxon>
        <taxon>Steinernematidae</taxon>
        <taxon>Steinernema</taxon>
    </lineage>
</organism>
<gene>
    <name evidence="4" type="ORF">QR680_001807</name>
</gene>
<name>A0AA39GZY3_9BILA</name>
<evidence type="ECO:0000256" key="2">
    <source>
        <dbReference type="SAM" id="Phobius"/>
    </source>
</evidence>
<protein>
    <submittedName>
        <fullName evidence="4">Uncharacterized protein</fullName>
    </submittedName>
</protein>
<keyword evidence="5" id="KW-1185">Reference proteome</keyword>
<keyword evidence="3" id="KW-0732">Signal</keyword>
<keyword evidence="2" id="KW-1133">Transmembrane helix</keyword>
<evidence type="ECO:0000313" key="5">
    <source>
        <dbReference type="Proteomes" id="UP001175271"/>
    </source>
</evidence>